<keyword evidence="5 12" id="KW-0812">Transmembrane</keyword>
<dbReference type="Gene3D" id="1.10.630.10">
    <property type="entry name" value="Cytochrome P450"/>
    <property type="match status" value="1"/>
</dbReference>
<evidence type="ECO:0000256" key="10">
    <source>
        <dbReference type="ARBA" id="ARBA00023033"/>
    </source>
</evidence>
<dbReference type="STRING" id="154538.A0A1M2V398"/>
<dbReference type="InterPro" id="IPR036396">
    <property type="entry name" value="Cyt_P450_sf"/>
</dbReference>
<keyword evidence="7 12" id="KW-1133">Transmembrane helix</keyword>
<sequence length="342" mass="38852">MDSLHSFEHPLGFAAALFFAYFVLSQIRERMIWKHRTRGHPLPPGPRPLPVIGNLLDMPSLKQWVGLRDLCSKHGDMVYLDLLGRPMLIVGSARAATEILEKGSANTSDRPPSHSLTLTSNDLVFTVMRYGQWWRDHRRAFWQVFRPEKVGDYRDVERGFAHELLAKLLESPQDLEQHLRFTLSATNMKVLYGLDAHQDENREFIERVQDALLCTSELATQMHPVDYVPFLRHVPGWVPGAGFQYTLARCKAAVLDVREVPFTKMRAAYVSWIAGSVSLPSHLIFFLQDKGQSQPCALATLLARSQVTEGPDIVNDAYQEDVIQNVGLAAFEGRYLDFRNHA</sequence>
<keyword evidence="11 12" id="KW-0472">Membrane</keyword>
<evidence type="ECO:0000256" key="7">
    <source>
        <dbReference type="ARBA" id="ARBA00022989"/>
    </source>
</evidence>
<dbReference type="GO" id="GO:0005506">
    <property type="term" value="F:iron ion binding"/>
    <property type="evidence" value="ECO:0007669"/>
    <property type="project" value="InterPro"/>
</dbReference>
<dbReference type="PANTHER" id="PTHR46300">
    <property type="entry name" value="P450, PUTATIVE (EUROFUNG)-RELATED-RELATED"/>
    <property type="match status" value="1"/>
</dbReference>
<dbReference type="Pfam" id="PF00067">
    <property type="entry name" value="p450"/>
    <property type="match status" value="1"/>
</dbReference>
<comment type="cofactor">
    <cofactor evidence="1">
        <name>heme</name>
        <dbReference type="ChEBI" id="CHEBI:30413"/>
    </cofactor>
</comment>
<dbReference type="GO" id="GO:0020037">
    <property type="term" value="F:heme binding"/>
    <property type="evidence" value="ECO:0007669"/>
    <property type="project" value="InterPro"/>
</dbReference>
<organism evidence="13 14">
    <name type="scientific">Trametes pubescens</name>
    <name type="common">White-rot fungus</name>
    <dbReference type="NCBI Taxonomy" id="154538"/>
    <lineage>
        <taxon>Eukaryota</taxon>
        <taxon>Fungi</taxon>
        <taxon>Dikarya</taxon>
        <taxon>Basidiomycota</taxon>
        <taxon>Agaricomycotina</taxon>
        <taxon>Agaricomycetes</taxon>
        <taxon>Polyporales</taxon>
        <taxon>Polyporaceae</taxon>
        <taxon>Trametes</taxon>
    </lineage>
</organism>
<keyword evidence="6" id="KW-0479">Metal-binding</keyword>
<dbReference type="InterPro" id="IPR001128">
    <property type="entry name" value="Cyt_P450"/>
</dbReference>
<dbReference type="SUPFAM" id="SSF48264">
    <property type="entry name" value="Cytochrome P450"/>
    <property type="match status" value="1"/>
</dbReference>
<evidence type="ECO:0000313" key="13">
    <source>
        <dbReference type="EMBL" id="OJT02060.1"/>
    </source>
</evidence>
<dbReference type="InterPro" id="IPR050364">
    <property type="entry name" value="Cytochrome_P450_fung"/>
</dbReference>
<dbReference type="EMBL" id="MNAD01001704">
    <property type="protein sequence ID" value="OJT02060.1"/>
    <property type="molecule type" value="Genomic_DNA"/>
</dbReference>
<dbReference type="GO" id="GO:0016705">
    <property type="term" value="F:oxidoreductase activity, acting on paired donors, with incorporation or reduction of molecular oxygen"/>
    <property type="evidence" value="ECO:0007669"/>
    <property type="project" value="InterPro"/>
</dbReference>
<keyword evidence="14" id="KW-1185">Reference proteome</keyword>
<keyword evidence="9" id="KW-0408">Iron</keyword>
<dbReference type="PANTHER" id="PTHR46300:SF7">
    <property type="entry name" value="P450, PUTATIVE (EUROFUNG)-RELATED"/>
    <property type="match status" value="1"/>
</dbReference>
<dbReference type="GO" id="GO:0016020">
    <property type="term" value="C:membrane"/>
    <property type="evidence" value="ECO:0007669"/>
    <property type="project" value="UniProtKB-SubCell"/>
</dbReference>
<dbReference type="GO" id="GO:0004497">
    <property type="term" value="F:monooxygenase activity"/>
    <property type="evidence" value="ECO:0007669"/>
    <property type="project" value="UniProtKB-KW"/>
</dbReference>
<comment type="subcellular location">
    <subcellularLocation>
        <location evidence="2">Membrane</location>
        <topology evidence="2">Single-pass membrane protein</topology>
    </subcellularLocation>
</comment>
<protein>
    <submittedName>
        <fullName evidence="13">O-methylsterigmatocystin oxidoreductase</fullName>
    </submittedName>
</protein>
<name>A0A1M2V398_TRAPU</name>
<evidence type="ECO:0000256" key="12">
    <source>
        <dbReference type="SAM" id="Phobius"/>
    </source>
</evidence>
<keyword evidence="8" id="KW-0560">Oxidoreductase</keyword>
<evidence type="ECO:0000256" key="6">
    <source>
        <dbReference type="ARBA" id="ARBA00022723"/>
    </source>
</evidence>
<reference evidence="13 14" key="1">
    <citation type="submission" date="2016-10" db="EMBL/GenBank/DDBJ databases">
        <title>Genome sequence of the basidiomycete white-rot fungus Trametes pubescens.</title>
        <authorList>
            <person name="Makela M.R."/>
            <person name="Granchi Z."/>
            <person name="Peng M."/>
            <person name="De Vries R.P."/>
            <person name="Grigoriev I."/>
            <person name="Riley R."/>
            <person name="Hilden K."/>
        </authorList>
    </citation>
    <scope>NUCLEOTIDE SEQUENCE [LARGE SCALE GENOMIC DNA]</scope>
    <source>
        <strain evidence="13 14">FBCC735</strain>
    </source>
</reference>
<comment type="similarity">
    <text evidence="3">Belongs to the cytochrome P450 family.</text>
</comment>
<gene>
    <name evidence="13" type="ORF">TRAPUB_7476</name>
</gene>
<feature type="transmembrane region" description="Helical" evidence="12">
    <location>
        <begin position="6"/>
        <end position="24"/>
    </location>
</feature>
<keyword evidence="4" id="KW-0349">Heme</keyword>
<evidence type="ECO:0000256" key="9">
    <source>
        <dbReference type="ARBA" id="ARBA00023004"/>
    </source>
</evidence>
<comment type="caution">
    <text evidence="13">The sequence shown here is derived from an EMBL/GenBank/DDBJ whole genome shotgun (WGS) entry which is preliminary data.</text>
</comment>
<proteinExistence type="inferred from homology"/>
<dbReference type="Proteomes" id="UP000184267">
    <property type="component" value="Unassembled WGS sequence"/>
</dbReference>
<evidence type="ECO:0000256" key="2">
    <source>
        <dbReference type="ARBA" id="ARBA00004167"/>
    </source>
</evidence>
<evidence type="ECO:0000256" key="3">
    <source>
        <dbReference type="ARBA" id="ARBA00010617"/>
    </source>
</evidence>
<evidence type="ECO:0000256" key="11">
    <source>
        <dbReference type="ARBA" id="ARBA00023136"/>
    </source>
</evidence>
<keyword evidence="10" id="KW-0503">Monooxygenase</keyword>
<evidence type="ECO:0000256" key="1">
    <source>
        <dbReference type="ARBA" id="ARBA00001971"/>
    </source>
</evidence>
<evidence type="ECO:0000256" key="5">
    <source>
        <dbReference type="ARBA" id="ARBA00022692"/>
    </source>
</evidence>
<dbReference type="OrthoDB" id="2789670at2759"/>
<dbReference type="AlphaFoldDB" id="A0A1M2V398"/>
<evidence type="ECO:0000256" key="8">
    <source>
        <dbReference type="ARBA" id="ARBA00023002"/>
    </source>
</evidence>
<accession>A0A1M2V398</accession>
<evidence type="ECO:0000256" key="4">
    <source>
        <dbReference type="ARBA" id="ARBA00022617"/>
    </source>
</evidence>
<evidence type="ECO:0000313" key="14">
    <source>
        <dbReference type="Proteomes" id="UP000184267"/>
    </source>
</evidence>